<dbReference type="GO" id="GO:0008932">
    <property type="term" value="F:lytic endotransglycosylase activity"/>
    <property type="evidence" value="ECO:0007669"/>
    <property type="project" value="UniProtKB-UniRule"/>
</dbReference>
<dbReference type="PANTHER" id="PTHR34183">
    <property type="entry name" value="ENDOLYTIC PEPTIDOGLYCAN TRANSGLYCOSYLASE RLPA"/>
    <property type="match status" value="1"/>
</dbReference>
<sequence length="178" mass="18198">MPRPRPVTALAAPAARPAGPASSPAPVPVKPLDLQAGPAQSGPVKPASAKPAPAQSASAQPGFKLASLTPPDVPVPRVRPAGDTGDPRCGGGKLVRTAYYWQGTKTASGQRFDPDGFTAAHRTLPFGTKLTVKNPRTGRAVEVVVNDRGPYTPGLHIDISRGAARAIGLMGTGTVCLM</sequence>
<reference evidence="4 5" key="1">
    <citation type="submission" date="2017-07" db="EMBL/GenBank/DDBJ databases">
        <title>Draft Genome Sequences of Select Purple Nonsulfur Bacteria.</title>
        <authorList>
            <person name="Lasarre B."/>
            <person name="Mckinlay J.B."/>
        </authorList>
    </citation>
    <scope>NUCLEOTIDE SEQUENCE [LARGE SCALE GENOMIC DNA]</scope>
    <source>
        <strain evidence="4 5">DSM 11907</strain>
    </source>
</reference>
<dbReference type="Gene3D" id="2.40.40.10">
    <property type="entry name" value="RlpA-like domain"/>
    <property type="match status" value="1"/>
</dbReference>
<keyword evidence="1" id="KW-0456">Lyase</keyword>
<dbReference type="SUPFAM" id="SSF50685">
    <property type="entry name" value="Barwin-like endoglucanases"/>
    <property type="match status" value="1"/>
</dbReference>
<dbReference type="Proteomes" id="UP000248863">
    <property type="component" value="Unassembled WGS sequence"/>
</dbReference>
<evidence type="ECO:0000256" key="1">
    <source>
        <dbReference type="HAMAP-Rule" id="MF_02071"/>
    </source>
</evidence>
<feature type="compositionally biased region" description="Low complexity" evidence="2">
    <location>
        <begin position="45"/>
        <end position="61"/>
    </location>
</feature>
<protein>
    <recommendedName>
        <fullName evidence="1">Endolytic peptidoglycan transglycosylase RlpA</fullName>
        <ecNumber evidence="1">4.2.2.-</ecNumber>
    </recommendedName>
</protein>
<feature type="domain" description="RlpA-like protein double-psi beta-barrel" evidence="3">
    <location>
        <begin position="96"/>
        <end position="175"/>
    </location>
</feature>
<dbReference type="PANTHER" id="PTHR34183:SF8">
    <property type="entry name" value="ENDOLYTIC PEPTIDOGLYCAN TRANSGLYCOSYLASE RLPA-RELATED"/>
    <property type="match status" value="1"/>
</dbReference>
<gene>
    <name evidence="1" type="primary">rlpA</name>
    <name evidence="4" type="ORF">CH338_08930</name>
</gene>
<dbReference type="CDD" id="cd22268">
    <property type="entry name" value="DPBB_RlpA-like"/>
    <property type="match status" value="1"/>
</dbReference>
<evidence type="ECO:0000313" key="4">
    <source>
        <dbReference type="EMBL" id="RAI39616.1"/>
    </source>
</evidence>
<comment type="caution">
    <text evidence="4">The sequence shown here is derived from an EMBL/GenBank/DDBJ whole genome shotgun (WGS) entry which is preliminary data.</text>
</comment>
<dbReference type="OrthoDB" id="9779128at2"/>
<feature type="region of interest" description="Disordered" evidence="2">
    <location>
        <begin position="1"/>
        <end position="89"/>
    </location>
</feature>
<evidence type="ECO:0000313" key="5">
    <source>
        <dbReference type="Proteomes" id="UP000248863"/>
    </source>
</evidence>
<comment type="function">
    <text evidence="1">Lytic transglycosylase with a strong preference for naked glycan strands that lack stem peptides.</text>
</comment>
<accession>A0A327KNX3</accession>
<feature type="compositionally biased region" description="Low complexity" evidence="2">
    <location>
        <begin position="1"/>
        <end position="22"/>
    </location>
</feature>
<comment type="similarity">
    <text evidence="1">Belongs to the RlpA family.</text>
</comment>
<dbReference type="InterPro" id="IPR034718">
    <property type="entry name" value="RlpA"/>
</dbReference>
<dbReference type="AlphaFoldDB" id="A0A327KNX3"/>
<dbReference type="InterPro" id="IPR036908">
    <property type="entry name" value="RlpA-like_sf"/>
</dbReference>
<dbReference type="GO" id="GO:0000270">
    <property type="term" value="P:peptidoglycan metabolic process"/>
    <property type="evidence" value="ECO:0007669"/>
    <property type="project" value="UniProtKB-UniRule"/>
</dbReference>
<evidence type="ECO:0000259" key="3">
    <source>
        <dbReference type="Pfam" id="PF03330"/>
    </source>
</evidence>
<keyword evidence="1" id="KW-0961">Cell wall biogenesis/degradation</keyword>
<keyword evidence="5" id="KW-1185">Reference proteome</keyword>
<organism evidence="4 5">
    <name type="scientific">Rhodoplanes elegans</name>
    <dbReference type="NCBI Taxonomy" id="29408"/>
    <lineage>
        <taxon>Bacteria</taxon>
        <taxon>Pseudomonadati</taxon>
        <taxon>Pseudomonadota</taxon>
        <taxon>Alphaproteobacteria</taxon>
        <taxon>Hyphomicrobiales</taxon>
        <taxon>Nitrobacteraceae</taxon>
        <taxon>Rhodoplanes</taxon>
    </lineage>
</organism>
<dbReference type="HAMAP" id="MF_02071">
    <property type="entry name" value="RlpA"/>
    <property type="match status" value="1"/>
</dbReference>
<proteinExistence type="inferred from homology"/>
<evidence type="ECO:0000256" key="2">
    <source>
        <dbReference type="SAM" id="MobiDB-lite"/>
    </source>
</evidence>
<dbReference type="InterPro" id="IPR009009">
    <property type="entry name" value="RlpA-like_DPBB"/>
</dbReference>
<dbReference type="EMBL" id="NPEU01000070">
    <property type="protein sequence ID" value="RAI39616.1"/>
    <property type="molecule type" value="Genomic_DNA"/>
</dbReference>
<dbReference type="Pfam" id="PF03330">
    <property type="entry name" value="DPBB_1"/>
    <property type="match status" value="1"/>
</dbReference>
<name>A0A327KNX3_9BRAD</name>
<dbReference type="GO" id="GO:0071555">
    <property type="term" value="P:cell wall organization"/>
    <property type="evidence" value="ECO:0007669"/>
    <property type="project" value="UniProtKB-KW"/>
</dbReference>
<dbReference type="EC" id="4.2.2.-" evidence="1"/>